<evidence type="ECO:0000313" key="2">
    <source>
        <dbReference type="Proteomes" id="UP000007978"/>
    </source>
</evidence>
<evidence type="ECO:0000313" key="1">
    <source>
        <dbReference type="EMBL" id="EKJ78182.1"/>
    </source>
</evidence>
<accession>K3VRG3</accession>
<reference evidence="1 2" key="1">
    <citation type="journal article" date="2012" name="PLoS Pathog.">
        <title>Comparative pathogenomics reveals horizontally acquired novel virulence genes in fungi infecting cereal hosts.</title>
        <authorList>
            <person name="Gardiner D.M."/>
            <person name="McDonald M.C."/>
            <person name="Covarelli L."/>
            <person name="Solomon P.S."/>
            <person name="Rusu A.G."/>
            <person name="Marshall M."/>
            <person name="Kazan K."/>
            <person name="Chakraborty S."/>
            <person name="McDonald B.A."/>
            <person name="Manners J.M."/>
        </authorList>
    </citation>
    <scope>NUCLEOTIDE SEQUENCE [LARGE SCALE GENOMIC DNA]</scope>
    <source>
        <strain evidence="1 2">CS3096</strain>
    </source>
</reference>
<gene>
    <name evidence="1" type="ORF">FPSE_01643</name>
</gene>
<evidence type="ECO:0008006" key="3">
    <source>
        <dbReference type="Google" id="ProtNLM"/>
    </source>
</evidence>
<comment type="caution">
    <text evidence="1">The sequence shown here is derived from an EMBL/GenBank/DDBJ whole genome shotgun (WGS) entry which is preliminary data.</text>
</comment>
<dbReference type="Proteomes" id="UP000007978">
    <property type="component" value="Chromosome 4"/>
</dbReference>
<organism evidence="1 2">
    <name type="scientific">Fusarium pseudograminearum (strain CS3096)</name>
    <name type="common">Wheat and barley crown-rot fungus</name>
    <dbReference type="NCBI Taxonomy" id="1028729"/>
    <lineage>
        <taxon>Eukaryota</taxon>
        <taxon>Fungi</taxon>
        <taxon>Dikarya</taxon>
        <taxon>Ascomycota</taxon>
        <taxon>Pezizomycotina</taxon>
        <taxon>Sordariomycetes</taxon>
        <taxon>Hypocreomycetidae</taxon>
        <taxon>Hypocreales</taxon>
        <taxon>Nectriaceae</taxon>
        <taxon>Fusarium</taxon>
    </lineage>
</organism>
<dbReference type="RefSeq" id="XP_009253038.1">
    <property type="nucleotide sequence ID" value="XM_009254763.1"/>
</dbReference>
<dbReference type="HOGENOM" id="CLU_778545_0_0_1"/>
<proteinExistence type="predicted"/>
<sequence length="356" mass="40881">MTVVIHRKEPHLPQGQLFCYPDVIRYEQGADFRLYRVINCVYSEPPEVFTIHYKFAAYNGDMCGWMSEMTMIPSYEGRKSFLSFDVSPFLETAQFDTQIRQRAEKRGERHEFFSKCIGHLAEYSGLFTPLPGASAGCAAPRDQQRLENERVVMDTGWFLDHTGGTRRVAIPEQNKWTNLWEYCPPFIPGFYLRTKQWGEAGSGKTSTVVNGGYSKFYKTVVPYADKNPVAESMKVCLYTLTVDELDKNILNAEATLKQALELSGRWGAIFLLEGCDEIIKRNHPTLTDIPWLSSVIQRLLNSYHGIAFLVANNQPPRLEFNPDFELLFDRTPRILGLVQQETPFETNGQMQMEQRQ</sequence>
<dbReference type="OrthoDB" id="10603378at2759"/>
<keyword evidence="2" id="KW-1185">Reference proteome</keyword>
<name>K3VRG3_FUSPC</name>
<dbReference type="AlphaFoldDB" id="K3VRG3"/>
<dbReference type="KEGG" id="fpu:FPSE_01643"/>
<dbReference type="GeneID" id="20360263"/>
<dbReference type="PANTHER" id="PTHR46411:SF3">
    <property type="entry name" value="AAA+ ATPASE DOMAIN-CONTAINING PROTEIN"/>
    <property type="match status" value="1"/>
</dbReference>
<dbReference type="EMBL" id="AFNW01000051">
    <property type="protein sequence ID" value="EKJ78182.1"/>
    <property type="molecule type" value="Genomic_DNA"/>
</dbReference>
<dbReference type="PANTHER" id="PTHR46411">
    <property type="entry name" value="FAMILY ATPASE, PUTATIVE-RELATED"/>
    <property type="match status" value="1"/>
</dbReference>
<protein>
    <recommendedName>
        <fullName evidence="3">ATPase AAA-type core domain-containing protein</fullName>
    </recommendedName>
</protein>